<dbReference type="InterPro" id="IPR027417">
    <property type="entry name" value="P-loop_NTPase"/>
</dbReference>
<feature type="region of interest" description="Disordered" evidence="1">
    <location>
        <begin position="255"/>
        <end position="281"/>
    </location>
</feature>
<dbReference type="RefSeq" id="WP_014437445.1">
    <property type="nucleotide sequence ID" value="NC_017080.1"/>
</dbReference>
<dbReference type="SUPFAM" id="SSF52540">
    <property type="entry name" value="P-loop containing nucleoside triphosphate hydrolases"/>
    <property type="match status" value="1"/>
</dbReference>
<dbReference type="KEGG" id="phm:PSMK_20680"/>
<sequence>MNATRPQPVAADRPTASRTGGAAGRLSVEEASARLAALREKIRDTEEDLDRGAGDAAGGSSARGGHLEEWASADFRGDQPPAGVLWSRVTAARAAGSRERKLIVWVGDWCWLNPRAVDGTPDDWLWLKTARQADRVWAVELCCRNPAVSVVVADGRGLPMAATRRLQLAARAGGVRVLLARTPEELAMPSAAPVRGIVGGRVDEEEDAGWPRRLHAGPDTDPTAACAVAEGRAGDPHASPRRVPSPPRWNARLLRRKGLRPTDDAAETPDLMLSGAGGGDGWVVEKRHATMVVRSPDRLADRPLPAEAAGHRRAG</sequence>
<feature type="region of interest" description="Disordered" evidence="1">
    <location>
        <begin position="294"/>
        <end position="315"/>
    </location>
</feature>
<proteinExistence type="predicted"/>
<feature type="region of interest" description="Disordered" evidence="1">
    <location>
        <begin position="1"/>
        <end position="27"/>
    </location>
</feature>
<organism evidence="2 3">
    <name type="scientific">Phycisphaera mikurensis (strain NBRC 102666 / KCTC 22515 / FYK2301M01)</name>
    <dbReference type="NCBI Taxonomy" id="1142394"/>
    <lineage>
        <taxon>Bacteria</taxon>
        <taxon>Pseudomonadati</taxon>
        <taxon>Planctomycetota</taxon>
        <taxon>Phycisphaerae</taxon>
        <taxon>Phycisphaerales</taxon>
        <taxon>Phycisphaeraceae</taxon>
        <taxon>Phycisphaera</taxon>
    </lineage>
</organism>
<dbReference type="AlphaFoldDB" id="I0IG39"/>
<reference evidence="2 3" key="1">
    <citation type="submission" date="2012-02" db="EMBL/GenBank/DDBJ databases">
        <title>Complete genome sequence of Phycisphaera mikurensis NBRC 102666.</title>
        <authorList>
            <person name="Ankai A."/>
            <person name="Hosoyama A."/>
            <person name="Terui Y."/>
            <person name="Sekine M."/>
            <person name="Fukai R."/>
            <person name="Kato Y."/>
            <person name="Nakamura S."/>
            <person name="Yamada-Narita S."/>
            <person name="Kawakoshi A."/>
            <person name="Fukunaga Y."/>
            <person name="Yamazaki S."/>
            <person name="Fujita N."/>
        </authorList>
    </citation>
    <scope>NUCLEOTIDE SEQUENCE [LARGE SCALE GENOMIC DNA]</scope>
    <source>
        <strain evidence="3">NBRC 102666 / KCTC 22515 / FYK2301M01</strain>
    </source>
</reference>
<keyword evidence="3" id="KW-1185">Reference proteome</keyword>
<evidence type="ECO:0000256" key="1">
    <source>
        <dbReference type="SAM" id="MobiDB-lite"/>
    </source>
</evidence>
<evidence type="ECO:0000313" key="2">
    <source>
        <dbReference type="EMBL" id="BAM04227.1"/>
    </source>
</evidence>
<dbReference type="EMBL" id="AP012338">
    <property type="protein sequence ID" value="BAM04227.1"/>
    <property type="molecule type" value="Genomic_DNA"/>
</dbReference>
<name>I0IG39_PHYMF</name>
<protein>
    <submittedName>
        <fullName evidence="2">Uncharacterized protein</fullName>
    </submittedName>
</protein>
<dbReference type="Proteomes" id="UP000007881">
    <property type="component" value="Chromosome"/>
</dbReference>
<feature type="region of interest" description="Disordered" evidence="1">
    <location>
        <begin position="44"/>
        <end position="64"/>
    </location>
</feature>
<evidence type="ECO:0000313" key="3">
    <source>
        <dbReference type="Proteomes" id="UP000007881"/>
    </source>
</evidence>
<accession>I0IG39</accession>
<dbReference type="eggNOG" id="COG4544">
    <property type="taxonomic scope" value="Bacteria"/>
</dbReference>
<dbReference type="STRING" id="1142394.PSMK_20680"/>
<dbReference type="HOGENOM" id="CLU_882368_0_0_0"/>
<dbReference type="Gene3D" id="3.40.50.300">
    <property type="entry name" value="P-loop containing nucleotide triphosphate hydrolases"/>
    <property type="match status" value="1"/>
</dbReference>
<gene>
    <name evidence="2" type="ordered locus">PSMK_20680</name>
</gene>